<dbReference type="InterPro" id="IPR029044">
    <property type="entry name" value="Nucleotide-diphossugar_trans"/>
</dbReference>
<dbReference type="SUPFAM" id="SSF53448">
    <property type="entry name" value="Nucleotide-diphospho-sugar transferases"/>
    <property type="match status" value="1"/>
</dbReference>
<reference evidence="3 4" key="1">
    <citation type="submission" date="2019-01" db="EMBL/GenBank/DDBJ databases">
        <title>Genome sequencing of strain FW10M-9.</title>
        <authorList>
            <person name="Heo J."/>
            <person name="Kim S.-J."/>
            <person name="Kim J.-S."/>
            <person name="Hong S.-B."/>
            <person name="Kwon S.-W."/>
        </authorList>
    </citation>
    <scope>NUCLEOTIDE SEQUENCE [LARGE SCALE GENOMIC DNA]</scope>
    <source>
        <strain evidence="3 4">FW10M-9</strain>
    </source>
</reference>
<dbReference type="Pfam" id="PF12804">
    <property type="entry name" value="NTP_transf_3"/>
    <property type="match status" value="1"/>
</dbReference>
<feature type="domain" description="MobA-like NTP transferase" evidence="2">
    <location>
        <begin position="2"/>
        <end position="147"/>
    </location>
</feature>
<gene>
    <name evidence="3" type="ORF">ET471_13900</name>
</gene>
<dbReference type="InterPro" id="IPR025877">
    <property type="entry name" value="MobA-like_NTP_Trfase"/>
</dbReference>
<keyword evidence="4" id="KW-1185">Reference proteome</keyword>
<protein>
    <recommendedName>
        <fullName evidence="2">MobA-like NTP transferase domain-containing protein</fullName>
    </recommendedName>
</protein>
<evidence type="ECO:0000259" key="2">
    <source>
        <dbReference type="Pfam" id="PF12804"/>
    </source>
</evidence>
<dbReference type="PANTHER" id="PTHR19136">
    <property type="entry name" value="MOLYBDENUM COFACTOR GUANYLYLTRANSFERASE"/>
    <property type="match status" value="1"/>
</dbReference>
<dbReference type="OrthoDB" id="4408226at2"/>
<proteinExistence type="predicted"/>
<dbReference type="PANTHER" id="PTHR19136:SF81">
    <property type="entry name" value="MOLYBDENUM COFACTOR GUANYLYLTRANSFERASE"/>
    <property type="match status" value="1"/>
</dbReference>
<accession>A0A4P6F8P6</accession>
<dbReference type="KEGG" id="xya:ET471_13900"/>
<dbReference type="Proteomes" id="UP000292118">
    <property type="component" value="Chromosome"/>
</dbReference>
<evidence type="ECO:0000313" key="3">
    <source>
        <dbReference type="EMBL" id="QAY71896.1"/>
    </source>
</evidence>
<sequence>MLAGGRAARLGGTPKPGLLLGGTRLLDLALAAVAEATAVAVVGPADLADAVGRAVLTREDPPFGGPVAGIDAGLRALARPGSPGVVVLLAVDVPGAGRAVPRLLAAVTDDVDGACLERGGHAQWLVAAVRRDRLVAAVETLRAQAGSVHDQPVRRLVAALRLAAVPDTDGASDDVDTWDDLARMNQARRDAAARKGMP</sequence>
<dbReference type="AlphaFoldDB" id="A0A4P6F8P6"/>
<organism evidence="3 4">
    <name type="scientific">Xylanimonas protaetiae</name>
    <dbReference type="NCBI Taxonomy" id="2509457"/>
    <lineage>
        <taxon>Bacteria</taxon>
        <taxon>Bacillati</taxon>
        <taxon>Actinomycetota</taxon>
        <taxon>Actinomycetes</taxon>
        <taxon>Micrococcales</taxon>
        <taxon>Promicromonosporaceae</taxon>
        <taxon>Xylanimonas</taxon>
    </lineage>
</organism>
<dbReference type="GO" id="GO:0016779">
    <property type="term" value="F:nucleotidyltransferase activity"/>
    <property type="evidence" value="ECO:0007669"/>
    <property type="project" value="UniProtKB-ARBA"/>
</dbReference>
<dbReference type="Gene3D" id="3.90.550.10">
    <property type="entry name" value="Spore Coat Polysaccharide Biosynthesis Protein SpsA, Chain A"/>
    <property type="match status" value="1"/>
</dbReference>
<evidence type="ECO:0000313" key="4">
    <source>
        <dbReference type="Proteomes" id="UP000292118"/>
    </source>
</evidence>
<dbReference type="EMBL" id="CP035493">
    <property type="protein sequence ID" value="QAY71896.1"/>
    <property type="molecule type" value="Genomic_DNA"/>
</dbReference>
<keyword evidence="1" id="KW-0808">Transferase</keyword>
<evidence type="ECO:0000256" key="1">
    <source>
        <dbReference type="ARBA" id="ARBA00022679"/>
    </source>
</evidence>
<name>A0A4P6F8P6_9MICO</name>